<feature type="compositionally biased region" description="Basic and acidic residues" evidence="1">
    <location>
        <begin position="79"/>
        <end position="91"/>
    </location>
</feature>
<accession>A0A2N3I8V0</accession>
<keyword evidence="2" id="KW-1133">Transmembrane helix</keyword>
<dbReference type="EMBL" id="NKXO01000042">
    <property type="protein sequence ID" value="PKQ66736.1"/>
    <property type="molecule type" value="Genomic_DNA"/>
</dbReference>
<dbReference type="OrthoDB" id="852730at2"/>
<comment type="caution">
    <text evidence="3">The sequence shown here is derived from an EMBL/GenBank/DDBJ whole genome shotgun (WGS) entry which is preliminary data.</text>
</comment>
<proteinExistence type="predicted"/>
<evidence type="ECO:0000313" key="4">
    <source>
        <dbReference type="Proteomes" id="UP000233387"/>
    </source>
</evidence>
<feature type="region of interest" description="Disordered" evidence="1">
    <location>
        <begin position="27"/>
        <end position="52"/>
    </location>
</feature>
<feature type="region of interest" description="Disordered" evidence="1">
    <location>
        <begin position="67"/>
        <end position="114"/>
    </location>
</feature>
<name>A0A2N3I8V0_9BACT</name>
<dbReference type="AlphaFoldDB" id="A0A2N3I8V0"/>
<organism evidence="3 4">
    <name type="scientific">Raineya orbicola</name>
    <dbReference type="NCBI Taxonomy" id="2016530"/>
    <lineage>
        <taxon>Bacteria</taxon>
        <taxon>Pseudomonadati</taxon>
        <taxon>Bacteroidota</taxon>
        <taxon>Cytophagia</taxon>
        <taxon>Cytophagales</taxon>
        <taxon>Raineyaceae</taxon>
        <taxon>Raineya</taxon>
    </lineage>
</organism>
<evidence type="ECO:0000256" key="2">
    <source>
        <dbReference type="SAM" id="Phobius"/>
    </source>
</evidence>
<keyword evidence="4" id="KW-1185">Reference proteome</keyword>
<gene>
    <name evidence="3" type="ORF">Rain11_2265</name>
</gene>
<feature type="compositionally biased region" description="Polar residues" evidence="1">
    <location>
        <begin position="37"/>
        <end position="52"/>
    </location>
</feature>
<evidence type="ECO:0000313" key="3">
    <source>
        <dbReference type="EMBL" id="PKQ66736.1"/>
    </source>
</evidence>
<dbReference type="RefSeq" id="WP_101359528.1">
    <property type="nucleotide sequence ID" value="NZ_NKXO01000042.1"/>
</dbReference>
<evidence type="ECO:0000256" key="1">
    <source>
        <dbReference type="SAM" id="MobiDB-lite"/>
    </source>
</evidence>
<dbReference type="Proteomes" id="UP000233387">
    <property type="component" value="Unassembled WGS sequence"/>
</dbReference>
<sequence length="149" mass="17456">MDNLLELLPYIIAIIIFLVRIFSGNKEQSADEPTPETVPQNTKKNETKSAQQTFDDLFKQLKKQIQEAEKTPQKTLKQPKQEKKPQQKKNLDVVNPERGLTQEQRKGDQHFSPYQIHQQTQSPFAKILKDKNTFKQAFIVSEILNRKYF</sequence>
<keyword evidence="2" id="KW-0472">Membrane</keyword>
<reference evidence="3 4" key="1">
    <citation type="submission" date="2017-06" db="EMBL/GenBank/DDBJ databases">
        <title>Raineya orbicola gen. nov., sp. nov. a slightly thermophilic bacterium of the phylum Bacteroidetes and the description of Raineyaceae fam. nov.</title>
        <authorList>
            <person name="Albuquerque L."/>
            <person name="Polonia A.R.M."/>
            <person name="Barroso C."/>
            <person name="Froufe H.J.C."/>
            <person name="Lage O."/>
            <person name="Lobo-Da-Cunha A."/>
            <person name="Egas C."/>
            <person name="Da Costa M.S."/>
        </authorList>
    </citation>
    <scope>NUCLEOTIDE SEQUENCE [LARGE SCALE GENOMIC DNA]</scope>
    <source>
        <strain evidence="3 4">SPSPC-11</strain>
    </source>
</reference>
<keyword evidence="2" id="KW-0812">Transmembrane</keyword>
<feature type="transmembrane region" description="Helical" evidence="2">
    <location>
        <begin position="7"/>
        <end position="23"/>
    </location>
</feature>
<protein>
    <submittedName>
        <fullName evidence="3">Uncharacterized protein</fullName>
    </submittedName>
</protein>